<proteinExistence type="predicted"/>
<keyword evidence="5" id="KW-0408">Iron</keyword>
<dbReference type="Pfam" id="PF13746">
    <property type="entry name" value="Fer4_18"/>
    <property type="match status" value="1"/>
</dbReference>
<dbReference type="PANTHER" id="PTHR30176">
    <property type="entry name" value="FERREDOXIN-TYPE PROTEIN NAPH"/>
    <property type="match status" value="1"/>
</dbReference>
<name>A0A178MHI2_9PROT</name>
<dbReference type="InterPro" id="IPR032879">
    <property type="entry name" value="FixG_C"/>
</dbReference>
<dbReference type="InterPro" id="IPR013783">
    <property type="entry name" value="Ig-like_fold"/>
</dbReference>
<reference evidence="9 10" key="1">
    <citation type="submission" date="2016-04" db="EMBL/GenBank/DDBJ databases">
        <title>Draft genome sequence of freshwater magnetotactic bacteria Magnetospirillum marisnigri SP-1 and Magnetospirillum moscoviense BB-1.</title>
        <authorList>
            <person name="Koziaeva V."/>
            <person name="Dziuba M.V."/>
            <person name="Ivanov T.M."/>
            <person name="Kuznetsov B."/>
            <person name="Grouzdev D.S."/>
        </authorList>
    </citation>
    <scope>NUCLEOTIDE SEQUENCE [LARGE SCALE GENOMIC DNA]</scope>
    <source>
        <strain evidence="9 10">SP-1</strain>
    </source>
</reference>
<protein>
    <submittedName>
        <fullName evidence="9">Cytochrome c oxidase accessory protein CcoG</fullName>
    </submittedName>
</protein>
<keyword evidence="1" id="KW-0813">Transport</keyword>
<evidence type="ECO:0000256" key="1">
    <source>
        <dbReference type="ARBA" id="ARBA00022448"/>
    </source>
</evidence>
<feature type="transmembrane region" description="Helical" evidence="7">
    <location>
        <begin position="160"/>
        <end position="181"/>
    </location>
</feature>
<organism evidence="9 10">
    <name type="scientific">Paramagnetospirillum marisnigri</name>
    <dbReference type="NCBI Taxonomy" id="1285242"/>
    <lineage>
        <taxon>Bacteria</taxon>
        <taxon>Pseudomonadati</taxon>
        <taxon>Pseudomonadota</taxon>
        <taxon>Alphaproteobacteria</taxon>
        <taxon>Rhodospirillales</taxon>
        <taxon>Magnetospirillaceae</taxon>
        <taxon>Paramagnetospirillum</taxon>
    </lineage>
</organism>
<dbReference type="InterPro" id="IPR017896">
    <property type="entry name" value="4Fe4S_Fe-S-bd"/>
</dbReference>
<evidence type="ECO:0000259" key="8">
    <source>
        <dbReference type="PROSITE" id="PS51379"/>
    </source>
</evidence>
<evidence type="ECO:0000256" key="3">
    <source>
        <dbReference type="ARBA" id="ARBA00022723"/>
    </source>
</evidence>
<dbReference type="RefSeq" id="WP_068494157.1">
    <property type="nucleotide sequence ID" value="NZ_LWQT01000077.1"/>
</dbReference>
<keyword evidence="6" id="KW-0411">Iron-sulfur</keyword>
<dbReference type="EMBL" id="LWQT01000077">
    <property type="protein sequence ID" value="OAN48023.1"/>
    <property type="molecule type" value="Genomic_DNA"/>
</dbReference>
<keyword evidence="7" id="KW-1133">Transmembrane helix</keyword>
<feature type="domain" description="4Fe-4S ferredoxin-type" evidence="8">
    <location>
        <begin position="259"/>
        <end position="288"/>
    </location>
</feature>
<dbReference type="Pfam" id="PF11614">
    <property type="entry name" value="FixG_C"/>
    <property type="match status" value="1"/>
</dbReference>
<dbReference type="NCBIfam" id="TIGR02745">
    <property type="entry name" value="ccoG_rdxA_fixG"/>
    <property type="match status" value="1"/>
</dbReference>
<feature type="transmembrane region" description="Helical" evidence="7">
    <location>
        <begin position="90"/>
        <end position="111"/>
    </location>
</feature>
<evidence type="ECO:0000313" key="9">
    <source>
        <dbReference type="EMBL" id="OAN48023.1"/>
    </source>
</evidence>
<feature type="transmembrane region" description="Helical" evidence="7">
    <location>
        <begin position="201"/>
        <end position="218"/>
    </location>
</feature>
<dbReference type="Pfam" id="PF12801">
    <property type="entry name" value="Fer4_5"/>
    <property type="match status" value="1"/>
</dbReference>
<dbReference type="InterPro" id="IPR014116">
    <property type="entry name" value="Cyt_c_oxidase_cbb3_FixG"/>
</dbReference>
<keyword evidence="3" id="KW-0479">Metal-binding</keyword>
<dbReference type="AlphaFoldDB" id="A0A178MHI2"/>
<keyword evidence="10" id="KW-1185">Reference proteome</keyword>
<dbReference type="OrthoDB" id="9811700at2"/>
<dbReference type="GO" id="GO:0005886">
    <property type="term" value="C:plasma membrane"/>
    <property type="evidence" value="ECO:0007669"/>
    <property type="project" value="TreeGrafter"/>
</dbReference>
<keyword evidence="4" id="KW-0249">Electron transport</keyword>
<dbReference type="PROSITE" id="PS51379">
    <property type="entry name" value="4FE4S_FER_2"/>
    <property type="match status" value="1"/>
</dbReference>
<dbReference type="PROSITE" id="PS00198">
    <property type="entry name" value="4FE4S_FER_1"/>
    <property type="match status" value="1"/>
</dbReference>
<dbReference type="InterPro" id="IPR051684">
    <property type="entry name" value="Electron_Trans/Redox"/>
</dbReference>
<keyword evidence="7" id="KW-0472">Membrane</keyword>
<dbReference type="Gene3D" id="2.60.40.10">
    <property type="entry name" value="Immunoglobulins"/>
    <property type="match status" value="1"/>
</dbReference>
<dbReference type="GO" id="GO:0046872">
    <property type="term" value="F:metal ion binding"/>
    <property type="evidence" value="ECO:0007669"/>
    <property type="project" value="UniProtKB-KW"/>
</dbReference>
<evidence type="ECO:0000313" key="10">
    <source>
        <dbReference type="Proteomes" id="UP000078428"/>
    </source>
</evidence>
<dbReference type="STRING" id="1285242.A6A04_04495"/>
<keyword evidence="7" id="KW-0812">Transmembrane</keyword>
<feature type="transmembrane region" description="Helical" evidence="7">
    <location>
        <begin position="38"/>
        <end position="56"/>
    </location>
</feature>
<evidence type="ECO:0000256" key="5">
    <source>
        <dbReference type="ARBA" id="ARBA00023004"/>
    </source>
</evidence>
<dbReference type="SUPFAM" id="SSF54862">
    <property type="entry name" value="4Fe-4S ferredoxins"/>
    <property type="match status" value="1"/>
</dbReference>
<gene>
    <name evidence="9" type="ORF">A6A04_04495</name>
</gene>
<evidence type="ECO:0000256" key="2">
    <source>
        <dbReference type="ARBA" id="ARBA00022485"/>
    </source>
</evidence>
<comment type="caution">
    <text evidence="9">The sequence shown here is derived from an EMBL/GenBank/DDBJ whole genome shotgun (WGS) entry which is preliminary data.</text>
</comment>
<keyword evidence="2" id="KW-0004">4Fe-4S</keyword>
<dbReference type="Proteomes" id="UP000078428">
    <property type="component" value="Unassembled WGS sequence"/>
</dbReference>
<accession>A0A178MHI2</accession>
<dbReference type="GO" id="GO:0051539">
    <property type="term" value="F:4 iron, 4 sulfur cluster binding"/>
    <property type="evidence" value="ECO:0007669"/>
    <property type="project" value="UniProtKB-KW"/>
</dbReference>
<evidence type="ECO:0000256" key="7">
    <source>
        <dbReference type="SAM" id="Phobius"/>
    </source>
</evidence>
<dbReference type="InterPro" id="IPR017900">
    <property type="entry name" value="4Fe4S_Fe_S_CS"/>
</dbReference>
<sequence length="481" mass="53044">MDSSASTETRPLHKGEVPVYMETGKAYPRAVKGTFRSLKWWAMTLTLAWWHLAPFLRWDRGPGAPDQAILIDMPGRRAYFLFIEIWPQEVYYLTGILLIAAISLFLMSALAGRVWCGFLCWQTVYTDLFVWMEKQIVGDRNARIAFDRQPWSAAKLGKTALVMASWIVISAACGIGATLWFGDAFAMLRDIFTGQASTATYGTIFVIGGFCFLLAGFARERVCVYLCPYSRFQAAMFDEHSLIVTYEAWRGGKGEPAYKGQSFEGRGHCVDCRSCVQACPTGIDIRQGNQLACIGCALCVDACDSVMDRYGLPRGLIAYDSSANIEARGKGGAGRYRIIRPRTLVYGGILVLVASIMLARLVSRPDVDVNILHERAPLYVQMSDGSIRNGYVYKILNMKAEDRTFRLTLAGLEGATLDVVGGETNATKAELQVSRDSVGSFRIYVTVPAAQVTAKSLPITFVLEGSSRTVKSESLFAGPEK</sequence>
<evidence type="ECO:0000256" key="6">
    <source>
        <dbReference type="ARBA" id="ARBA00023014"/>
    </source>
</evidence>
<dbReference type="PANTHER" id="PTHR30176:SF3">
    <property type="entry name" value="FERREDOXIN-TYPE PROTEIN NAPH"/>
    <property type="match status" value="1"/>
</dbReference>
<feature type="transmembrane region" description="Helical" evidence="7">
    <location>
        <begin position="344"/>
        <end position="362"/>
    </location>
</feature>
<evidence type="ECO:0000256" key="4">
    <source>
        <dbReference type="ARBA" id="ARBA00022982"/>
    </source>
</evidence>